<keyword evidence="3" id="KW-1185">Reference proteome</keyword>
<dbReference type="InterPro" id="IPR045749">
    <property type="entry name" value="DUF6090"/>
</dbReference>
<name>A0A8J3G1Z8_9PROT</name>
<evidence type="ECO:0000313" key="2">
    <source>
        <dbReference type="EMBL" id="GHA90429.1"/>
    </source>
</evidence>
<comment type="caution">
    <text evidence="2">The sequence shown here is derived from an EMBL/GenBank/DDBJ whole genome shotgun (WGS) entry which is preliminary data.</text>
</comment>
<reference evidence="2" key="1">
    <citation type="journal article" date="2014" name="Int. J. Syst. Evol. Microbiol.">
        <title>Complete genome sequence of Corynebacterium casei LMG S-19264T (=DSM 44701T), isolated from a smear-ripened cheese.</title>
        <authorList>
            <consortium name="US DOE Joint Genome Institute (JGI-PGF)"/>
            <person name="Walter F."/>
            <person name="Albersmeier A."/>
            <person name="Kalinowski J."/>
            <person name="Ruckert C."/>
        </authorList>
    </citation>
    <scope>NUCLEOTIDE SEQUENCE</scope>
    <source>
        <strain evidence="2">KCTC 32513</strain>
    </source>
</reference>
<evidence type="ECO:0000313" key="3">
    <source>
        <dbReference type="Proteomes" id="UP000634004"/>
    </source>
</evidence>
<keyword evidence="1" id="KW-0472">Membrane</keyword>
<keyword evidence="1" id="KW-0812">Transmembrane</keyword>
<protein>
    <submittedName>
        <fullName evidence="2">Uncharacterized protein</fullName>
    </submittedName>
</protein>
<dbReference type="Pfam" id="PF19578">
    <property type="entry name" value="DUF6090"/>
    <property type="match status" value="1"/>
</dbReference>
<keyword evidence="1" id="KW-1133">Transmembrane helix</keyword>
<gene>
    <name evidence="2" type="ORF">GCM10009069_11670</name>
</gene>
<dbReference type="AlphaFoldDB" id="A0A8J3G1Z8"/>
<accession>A0A8J3G1Z8</accession>
<feature type="transmembrane region" description="Helical" evidence="1">
    <location>
        <begin position="15"/>
        <end position="35"/>
    </location>
</feature>
<reference evidence="2" key="2">
    <citation type="submission" date="2020-09" db="EMBL/GenBank/DDBJ databases">
        <authorList>
            <person name="Sun Q."/>
            <person name="Kim S."/>
        </authorList>
    </citation>
    <scope>NUCLEOTIDE SEQUENCE</scope>
    <source>
        <strain evidence="2">KCTC 32513</strain>
    </source>
</reference>
<organism evidence="2 3">
    <name type="scientific">Algimonas arctica</name>
    <dbReference type="NCBI Taxonomy" id="1479486"/>
    <lineage>
        <taxon>Bacteria</taxon>
        <taxon>Pseudomonadati</taxon>
        <taxon>Pseudomonadota</taxon>
        <taxon>Alphaproteobacteria</taxon>
        <taxon>Maricaulales</taxon>
        <taxon>Robiginitomaculaceae</taxon>
        <taxon>Algimonas</taxon>
    </lineage>
</organism>
<sequence length="241" mass="27139">MLLRGLTKHVKDQNWFAVALDFFIVVFGILIAFQITNWSDARSERIDAGNILVRLEQDFQQKLDRTDRSLALYKSNLAAAGRLIRGIRQKQLAEETLLDDISIATEYTLPTGPSITYTELVSDGRLQLIQSDELRRALSELNDYVNFARGQHGFYTSPLDSSRGTLISARSLIATGVPVKKNRNSFATKEVDHARLINDPDMLAALQTAYGIQDNLHAILLDNRQSILGILDLIKVEQKKR</sequence>
<evidence type="ECO:0000256" key="1">
    <source>
        <dbReference type="SAM" id="Phobius"/>
    </source>
</evidence>
<dbReference type="EMBL" id="BMZH01000004">
    <property type="protein sequence ID" value="GHA90429.1"/>
    <property type="molecule type" value="Genomic_DNA"/>
</dbReference>
<proteinExistence type="predicted"/>
<dbReference type="Proteomes" id="UP000634004">
    <property type="component" value="Unassembled WGS sequence"/>
</dbReference>